<dbReference type="Pfam" id="PF11575">
    <property type="entry name" value="FhuF_C"/>
    <property type="match status" value="1"/>
</dbReference>
<reference evidence="3" key="1">
    <citation type="journal article" date="2019" name="Int. J. Syst. Evol. Microbiol.">
        <title>The Global Catalogue of Microorganisms (GCM) 10K type strain sequencing project: providing services to taxonomists for standard genome sequencing and annotation.</title>
        <authorList>
            <consortium name="The Broad Institute Genomics Platform"/>
            <consortium name="The Broad Institute Genome Sequencing Center for Infectious Disease"/>
            <person name="Wu L."/>
            <person name="Ma J."/>
        </authorList>
    </citation>
    <scope>NUCLEOTIDE SEQUENCE [LARGE SCALE GENOMIC DNA]</scope>
    <source>
        <strain evidence="3">JCM 18055</strain>
    </source>
</reference>
<dbReference type="EMBL" id="BAABIC010000002">
    <property type="protein sequence ID" value="GAA4676063.1"/>
    <property type="molecule type" value="Genomic_DNA"/>
</dbReference>
<sequence length="241" mass="24977">MRTVLADVGRIGPFFAVGTDPAETADPTWRPLRELAAGPGEPGALADRVAHVRRVLAEQAGCPVEERVAASIALQGLAARLVSAPLAAVALHGVLPDLGRDALHWRVSLTGPWPLWADPDRPARDPAGLPALVAEEIAEPLVAAVRALVPVSGRVLWGNVASSVAGAKRVLGTERPAAAVRAAEVAAAVLDHPLLAGAGERRPPGPPDHGWTFRRRSCCLYYRLPGGGTCGDCVLSGRAGS</sequence>
<evidence type="ECO:0000313" key="2">
    <source>
        <dbReference type="EMBL" id="GAA4676063.1"/>
    </source>
</evidence>
<evidence type="ECO:0000313" key="3">
    <source>
        <dbReference type="Proteomes" id="UP001500325"/>
    </source>
</evidence>
<gene>
    <name evidence="2" type="ORF">GCM10023215_05170</name>
</gene>
<name>A0ABP8W0W9_9PSEU</name>
<keyword evidence="3" id="KW-1185">Reference proteome</keyword>
<comment type="caution">
    <text evidence="2">The sequence shown here is derived from an EMBL/GenBank/DDBJ whole genome shotgun (WGS) entry which is preliminary data.</text>
</comment>
<dbReference type="Proteomes" id="UP001500325">
    <property type="component" value="Unassembled WGS sequence"/>
</dbReference>
<protein>
    <recommendedName>
        <fullName evidence="1">Ferric siderophore reductase C-terminal domain-containing protein</fullName>
    </recommendedName>
</protein>
<proteinExistence type="predicted"/>
<evidence type="ECO:0000259" key="1">
    <source>
        <dbReference type="Pfam" id="PF11575"/>
    </source>
</evidence>
<feature type="domain" description="Ferric siderophore reductase C-terminal" evidence="1">
    <location>
        <begin position="215"/>
        <end position="235"/>
    </location>
</feature>
<accession>A0ABP8W0W9</accession>
<organism evidence="2 3">
    <name type="scientific">Pseudonocardia yuanmonensis</name>
    <dbReference type="NCBI Taxonomy" id="1095914"/>
    <lineage>
        <taxon>Bacteria</taxon>
        <taxon>Bacillati</taxon>
        <taxon>Actinomycetota</taxon>
        <taxon>Actinomycetes</taxon>
        <taxon>Pseudonocardiales</taxon>
        <taxon>Pseudonocardiaceae</taxon>
        <taxon>Pseudonocardia</taxon>
    </lineage>
</organism>
<dbReference type="InterPro" id="IPR024726">
    <property type="entry name" value="FhuF_C"/>
</dbReference>